<proteinExistence type="predicted"/>
<accession>A0ACC2GFS4</accession>
<gene>
    <name evidence="1" type="ORF">DPEC_G00178910</name>
</gene>
<name>A0ACC2GFS4_DALPE</name>
<dbReference type="Proteomes" id="UP001157502">
    <property type="component" value="Chromosome 14"/>
</dbReference>
<keyword evidence="2" id="KW-1185">Reference proteome</keyword>
<comment type="caution">
    <text evidence="1">The sequence shown here is derived from an EMBL/GenBank/DDBJ whole genome shotgun (WGS) entry which is preliminary data.</text>
</comment>
<reference evidence="1" key="1">
    <citation type="submission" date="2021-05" db="EMBL/GenBank/DDBJ databases">
        <authorList>
            <person name="Pan Q."/>
            <person name="Jouanno E."/>
            <person name="Zahm M."/>
            <person name="Klopp C."/>
            <person name="Cabau C."/>
            <person name="Louis A."/>
            <person name="Berthelot C."/>
            <person name="Parey E."/>
            <person name="Roest Crollius H."/>
            <person name="Montfort J."/>
            <person name="Robinson-Rechavi M."/>
            <person name="Bouchez O."/>
            <person name="Lampietro C."/>
            <person name="Lopez Roques C."/>
            <person name="Donnadieu C."/>
            <person name="Postlethwait J."/>
            <person name="Bobe J."/>
            <person name="Dillon D."/>
            <person name="Chandos A."/>
            <person name="von Hippel F."/>
            <person name="Guiguen Y."/>
        </authorList>
    </citation>
    <scope>NUCLEOTIDE SEQUENCE</scope>
    <source>
        <strain evidence="1">YG-Jan2019</strain>
    </source>
</reference>
<sequence length="155" mass="17531">MSVSLTLVPLLSSGFTAVTHVSARIFFVLFHIVVVIIIINIFIAFVLEAFFVEYTVDKSNLQSCLEKKIEELKLGVKQDHLVGDLVDTMETVDNDVGTSQSVTEKPTLMFKITSKRYKTVDGLLQRMFEADLDPEDFAEDEDFDPNNQSNTIHIR</sequence>
<protein>
    <submittedName>
        <fullName evidence="1">Uncharacterized protein</fullName>
    </submittedName>
</protein>
<dbReference type="EMBL" id="CM055741">
    <property type="protein sequence ID" value="KAJ8002345.1"/>
    <property type="molecule type" value="Genomic_DNA"/>
</dbReference>
<organism evidence="1 2">
    <name type="scientific">Dallia pectoralis</name>
    <name type="common">Alaska blackfish</name>
    <dbReference type="NCBI Taxonomy" id="75939"/>
    <lineage>
        <taxon>Eukaryota</taxon>
        <taxon>Metazoa</taxon>
        <taxon>Chordata</taxon>
        <taxon>Craniata</taxon>
        <taxon>Vertebrata</taxon>
        <taxon>Euteleostomi</taxon>
        <taxon>Actinopterygii</taxon>
        <taxon>Neopterygii</taxon>
        <taxon>Teleostei</taxon>
        <taxon>Protacanthopterygii</taxon>
        <taxon>Esociformes</taxon>
        <taxon>Umbridae</taxon>
        <taxon>Dallia</taxon>
    </lineage>
</organism>
<evidence type="ECO:0000313" key="2">
    <source>
        <dbReference type="Proteomes" id="UP001157502"/>
    </source>
</evidence>
<evidence type="ECO:0000313" key="1">
    <source>
        <dbReference type="EMBL" id="KAJ8002345.1"/>
    </source>
</evidence>